<proteinExistence type="predicted"/>
<evidence type="ECO:0000313" key="2">
    <source>
        <dbReference type="EMBL" id="QLG71166.1"/>
    </source>
</evidence>
<keyword evidence="1" id="KW-1133">Transmembrane helix</keyword>
<evidence type="ECO:0000313" key="3">
    <source>
        <dbReference type="Proteomes" id="UP000509704"/>
    </source>
</evidence>
<dbReference type="AlphaFoldDB" id="A0A7H9AY38"/>
<evidence type="ECO:0008006" key="4">
    <source>
        <dbReference type="Google" id="ProtNLM"/>
    </source>
</evidence>
<dbReference type="SUPFAM" id="SSF69593">
    <property type="entry name" value="Glycerol-3-phosphate (1)-acyltransferase"/>
    <property type="match status" value="1"/>
</dbReference>
<name>A0A7H9AY38_ZYGMR</name>
<feature type="transmembrane region" description="Helical" evidence="1">
    <location>
        <begin position="31"/>
        <end position="53"/>
    </location>
</feature>
<dbReference type="Proteomes" id="UP000509704">
    <property type="component" value="Chromosome 2"/>
</dbReference>
<sequence>MEKFTNWRDRGTGIAPFLPPSVSAPGFGAKLVLGLTLLVKSLFILPLLVICAITRSKSVLKLILLILFNCKVDVTIHGVKKRDMQGAKHYPQKDKLYMCNSSSPLDALALSLIALDQSLFLIPFEKTIYKMSREKYMDFVLDGSLNAKKYGQEVSSMDQLKGYVLFMFPEGTSSNGKSILPFQVDVDSMQEFLGYSSNSATLVQTIHIKINGTLVTPLTITKSKYIVRMLIKGVNIKIKINEPQSIFPIDDVRINMNDGNKFKLVSKTLDIESKGRFAQEFFRSVPKN</sequence>
<protein>
    <recommendedName>
        <fullName evidence="4">Phospholipid/glycerol acyltransferase domain-containing protein</fullName>
    </recommendedName>
</protein>
<gene>
    <name evidence="2" type="ORF">HG535_0B02040</name>
</gene>
<dbReference type="EMBL" id="CP058605">
    <property type="protein sequence ID" value="QLG71166.1"/>
    <property type="molecule type" value="Genomic_DNA"/>
</dbReference>
<reference evidence="2 3" key="1">
    <citation type="submission" date="2020-07" db="EMBL/GenBank/DDBJ databases">
        <title>The yeast mating-type switching endonuclease HO is a domesticated member of an unorthodox homing genetic element family.</title>
        <authorList>
            <person name="Coughlan A.Y."/>
            <person name="Lombardi L."/>
            <person name="Braun-Galleani S."/>
            <person name="Martos A.R."/>
            <person name="Galeote V."/>
            <person name="Bigey F."/>
            <person name="Dequin S."/>
            <person name="Byrne K.P."/>
            <person name="Wolfe K.H."/>
        </authorList>
    </citation>
    <scope>NUCLEOTIDE SEQUENCE [LARGE SCALE GENOMIC DNA]</scope>
    <source>
        <strain evidence="2 3">NRRL Y-6702</strain>
    </source>
</reference>
<keyword evidence="3" id="KW-1185">Reference proteome</keyword>
<dbReference type="OrthoDB" id="272512at2759"/>
<keyword evidence="1" id="KW-0472">Membrane</keyword>
<dbReference type="KEGG" id="zmk:HG535_0B02040"/>
<organism evidence="2 3">
    <name type="scientific">Zygotorulaspora mrakii</name>
    <name type="common">Zygosaccharomyces mrakii</name>
    <dbReference type="NCBI Taxonomy" id="42260"/>
    <lineage>
        <taxon>Eukaryota</taxon>
        <taxon>Fungi</taxon>
        <taxon>Dikarya</taxon>
        <taxon>Ascomycota</taxon>
        <taxon>Saccharomycotina</taxon>
        <taxon>Saccharomycetes</taxon>
        <taxon>Saccharomycetales</taxon>
        <taxon>Saccharomycetaceae</taxon>
        <taxon>Zygotorulaspora</taxon>
    </lineage>
</organism>
<dbReference type="GeneID" id="59234827"/>
<accession>A0A7H9AY38</accession>
<keyword evidence="1" id="KW-0812">Transmembrane</keyword>
<dbReference type="RefSeq" id="XP_037142894.1">
    <property type="nucleotide sequence ID" value="XM_037286999.1"/>
</dbReference>
<evidence type="ECO:0000256" key="1">
    <source>
        <dbReference type="SAM" id="Phobius"/>
    </source>
</evidence>